<reference evidence="4 5" key="1">
    <citation type="submission" date="2014-06" db="EMBL/GenBank/DDBJ databases">
        <authorList>
            <person name="Swart Estienne"/>
        </authorList>
    </citation>
    <scope>NUCLEOTIDE SEQUENCE [LARGE SCALE GENOMIC DNA]</scope>
    <source>
        <strain evidence="4 5">130c</strain>
    </source>
</reference>
<dbReference type="InParanoid" id="A0A078AIK4"/>
<dbReference type="EMBL" id="CCKQ01009814">
    <property type="protein sequence ID" value="CDW81322.1"/>
    <property type="molecule type" value="Genomic_DNA"/>
</dbReference>
<dbReference type="OrthoDB" id="3971593at2759"/>
<accession>A0A078AIK4</accession>
<dbReference type="AlphaFoldDB" id="A0A078AIK4"/>
<dbReference type="SMART" id="SM01085">
    <property type="entry name" value="CK_II_beta"/>
    <property type="match status" value="1"/>
</dbReference>
<feature type="compositionally biased region" description="Polar residues" evidence="3">
    <location>
        <begin position="28"/>
        <end position="38"/>
    </location>
</feature>
<evidence type="ECO:0000256" key="3">
    <source>
        <dbReference type="SAM" id="MobiDB-lite"/>
    </source>
</evidence>
<protein>
    <recommendedName>
        <fullName evidence="2">Casein kinase II subunit beta</fullName>
        <shortName evidence="2">CK II beta</shortName>
    </recommendedName>
</protein>
<name>A0A078AIK4_STYLE</name>
<feature type="region of interest" description="Disordered" evidence="3">
    <location>
        <begin position="1"/>
        <end position="38"/>
    </location>
</feature>
<dbReference type="OMA" id="EYDSCES"/>
<sequence>MEKKFGNLNRKKFDEKPSDDSEDIQRQDFVQNESSVDNVNITNINNEQDDISSDHFLTVSEGSSSSFVEDSEPDSEETWIEWFCRKKGNEFLCQVDQQYMMDDFNLTFLKSQVENYKDAYHMILDMEDDYNLDELNKKDMDTQIQIKKDAIKLYGLLHQRFIQSSIGLEAMKSKMMKGDFGFCPRVLCEKQPVIPWGETVHPGVCQTRVFCPKCKGLFQPDYQKHQKLDGSFFGPNLAGILLISYPKIIIGKQKTDEFQPKLFGFKMHKDSPIRPRKIIIQARIKQEKKNKKNSF</sequence>
<dbReference type="FunFam" id="2.20.25.20:FF:000001">
    <property type="entry name" value="Casein kinase II subunit beta"/>
    <property type="match status" value="1"/>
</dbReference>
<evidence type="ECO:0000313" key="5">
    <source>
        <dbReference type="Proteomes" id="UP000039865"/>
    </source>
</evidence>
<comment type="subunit">
    <text evidence="2">Tetramer of two alpha and two beta subunits.</text>
</comment>
<organism evidence="4 5">
    <name type="scientific">Stylonychia lemnae</name>
    <name type="common">Ciliate</name>
    <dbReference type="NCBI Taxonomy" id="5949"/>
    <lineage>
        <taxon>Eukaryota</taxon>
        <taxon>Sar</taxon>
        <taxon>Alveolata</taxon>
        <taxon>Ciliophora</taxon>
        <taxon>Intramacronucleata</taxon>
        <taxon>Spirotrichea</taxon>
        <taxon>Stichotrichia</taxon>
        <taxon>Sporadotrichida</taxon>
        <taxon>Oxytrichidae</taxon>
        <taxon>Stylonychinae</taxon>
        <taxon>Stylonychia</taxon>
    </lineage>
</organism>
<dbReference type="GO" id="GO:0005737">
    <property type="term" value="C:cytoplasm"/>
    <property type="evidence" value="ECO:0007669"/>
    <property type="project" value="TreeGrafter"/>
</dbReference>
<evidence type="ECO:0000313" key="4">
    <source>
        <dbReference type="EMBL" id="CDW81322.1"/>
    </source>
</evidence>
<dbReference type="Gene3D" id="1.10.1820.10">
    <property type="entry name" value="protein kinase ck2 holoenzyme, chain C, domain 1"/>
    <property type="match status" value="1"/>
</dbReference>
<dbReference type="InterPro" id="IPR035991">
    <property type="entry name" value="Casein_kinase_II_beta-like"/>
</dbReference>
<dbReference type="GO" id="GO:0019887">
    <property type="term" value="F:protein kinase regulator activity"/>
    <property type="evidence" value="ECO:0007669"/>
    <property type="project" value="InterPro"/>
</dbReference>
<keyword evidence="4" id="KW-0808">Transferase</keyword>
<dbReference type="PANTHER" id="PTHR11740">
    <property type="entry name" value="CASEIN KINASE II SUBUNIT BETA"/>
    <property type="match status" value="1"/>
</dbReference>
<gene>
    <name evidence="4" type="primary">Contig8251.g8795</name>
    <name evidence="4" type="ORF">STYLEM_10337</name>
</gene>
<evidence type="ECO:0000256" key="1">
    <source>
        <dbReference type="ARBA" id="ARBA00006941"/>
    </source>
</evidence>
<dbReference type="PANTHER" id="PTHR11740:SF0">
    <property type="entry name" value="CASEIN KINASE II SUBUNIT BETA"/>
    <property type="match status" value="1"/>
</dbReference>
<proteinExistence type="inferred from homology"/>
<dbReference type="GO" id="GO:0005956">
    <property type="term" value="C:protein kinase CK2 complex"/>
    <property type="evidence" value="ECO:0007669"/>
    <property type="project" value="UniProtKB-UniRule"/>
</dbReference>
<dbReference type="FunFam" id="1.10.1820.10:FF:000005">
    <property type="entry name" value="Casein kinase II subunit beta"/>
    <property type="match status" value="1"/>
</dbReference>
<comment type="similarity">
    <text evidence="1 2">Belongs to the casein kinase 2 subunit beta family.</text>
</comment>
<dbReference type="Gene3D" id="2.20.25.20">
    <property type="match status" value="1"/>
</dbReference>
<dbReference type="GO" id="GO:0016301">
    <property type="term" value="F:kinase activity"/>
    <property type="evidence" value="ECO:0007669"/>
    <property type="project" value="UniProtKB-KW"/>
</dbReference>
<dbReference type="InterPro" id="IPR016149">
    <property type="entry name" value="Casein_kin_II_reg-sub_N"/>
</dbReference>
<dbReference type="PRINTS" id="PR00472">
    <property type="entry name" value="CASNKINASEII"/>
</dbReference>
<dbReference type="InterPro" id="IPR000704">
    <property type="entry name" value="Casein_kinase_II_reg-sub"/>
</dbReference>
<feature type="compositionally biased region" description="Basic and acidic residues" evidence="3">
    <location>
        <begin position="1"/>
        <end position="26"/>
    </location>
</feature>
<evidence type="ECO:0000256" key="2">
    <source>
        <dbReference type="RuleBase" id="RU361268"/>
    </source>
</evidence>
<dbReference type="Pfam" id="PF01214">
    <property type="entry name" value="CK_II_beta"/>
    <property type="match status" value="1"/>
</dbReference>
<keyword evidence="5" id="KW-1185">Reference proteome</keyword>
<keyword evidence="4" id="KW-0418">Kinase</keyword>
<dbReference type="SUPFAM" id="SSF57798">
    <property type="entry name" value="Casein kinase II beta subunit"/>
    <property type="match status" value="1"/>
</dbReference>
<dbReference type="Proteomes" id="UP000039865">
    <property type="component" value="Unassembled WGS sequence"/>
</dbReference>